<dbReference type="AlphaFoldDB" id="A0A6I9WWP5"/>
<dbReference type="GeneID" id="105426699"/>
<keyword evidence="2" id="KW-1185">Reference proteome</keyword>
<dbReference type="RefSeq" id="XP_011636326.1">
    <property type="nucleotide sequence ID" value="XM_011638024.1"/>
</dbReference>
<feature type="signal peptide" evidence="1">
    <location>
        <begin position="1"/>
        <end position="19"/>
    </location>
</feature>
<name>A0A6I9WWP5_9HYME</name>
<organism evidence="2 3">
    <name type="scientific">Pogonomyrmex barbatus</name>
    <name type="common">red harvester ant</name>
    <dbReference type="NCBI Taxonomy" id="144034"/>
    <lineage>
        <taxon>Eukaryota</taxon>
        <taxon>Metazoa</taxon>
        <taxon>Ecdysozoa</taxon>
        <taxon>Arthropoda</taxon>
        <taxon>Hexapoda</taxon>
        <taxon>Insecta</taxon>
        <taxon>Pterygota</taxon>
        <taxon>Neoptera</taxon>
        <taxon>Endopterygota</taxon>
        <taxon>Hymenoptera</taxon>
        <taxon>Apocrita</taxon>
        <taxon>Aculeata</taxon>
        <taxon>Formicoidea</taxon>
        <taxon>Formicidae</taxon>
        <taxon>Myrmicinae</taxon>
        <taxon>Pogonomyrmex</taxon>
    </lineage>
</organism>
<evidence type="ECO:0000313" key="3">
    <source>
        <dbReference type="RefSeq" id="XP_011636326.1"/>
    </source>
</evidence>
<protein>
    <submittedName>
        <fullName evidence="3">Uncharacterized protein LOC105426699</fullName>
    </submittedName>
</protein>
<evidence type="ECO:0000313" key="2">
    <source>
        <dbReference type="Proteomes" id="UP000504615"/>
    </source>
</evidence>
<sequence>MRLQWPAFLLLCAVSLAMAQEVDQCRQGVDDELIWDYNVRRPLRMGDYQEVETDYGPTDVRITCIWLNSLSENNDGAWITAGGIGYNFVKLKFRSKYSRGLHYRVLVYGRPTLRRGLLRLP</sequence>
<proteinExistence type="predicted"/>
<reference evidence="3" key="1">
    <citation type="submission" date="2025-08" db="UniProtKB">
        <authorList>
            <consortium name="RefSeq"/>
        </authorList>
    </citation>
    <scope>IDENTIFICATION</scope>
</reference>
<dbReference type="OrthoDB" id="6818903at2759"/>
<dbReference type="Pfam" id="PF15868">
    <property type="entry name" value="MBF2"/>
    <property type="match status" value="1"/>
</dbReference>
<evidence type="ECO:0000256" key="1">
    <source>
        <dbReference type="SAM" id="SignalP"/>
    </source>
</evidence>
<dbReference type="Proteomes" id="UP000504615">
    <property type="component" value="Unplaced"/>
</dbReference>
<keyword evidence="1" id="KW-0732">Signal</keyword>
<dbReference type="InterPro" id="IPR031734">
    <property type="entry name" value="MBF2"/>
</dbReference>
<gene>
    <name evidence="3" type="primary">LOC105426699</name>
</gene>
<dbReference type="KEGG" id="pbar:105426699"/>
<feature type="chain" id="PRO_5027022403" evidence="1">
    <location>
        <begin position="20"/>
        <end position="121"/>
    </location>
</feature>
<accession>A0A6I9WWP5</accession>